<sequence length="401" mass="44751">MFKIKFTITWLTVLVLISCSKDINVLQSPTIQNYELSVSEAKSWWKSIQPIKHAPFDINGRLVQPKSKIIPNWNTTFAKSDGTYNILSVSLNGEVGNKIRLNDNVSLKVAVDDSNSKAVLLLFKKNGSDNIVPILMHINASNNSLASAYDTIPQNFTGSIIYTTIGGKFLKGYEYNEGIISRVCKPIVGNNYAKLPGETECRTVELAYYSRDCYTYSDGTEICTPWTLDRVENITSCQEGGVSGGIQPDDHYDSNQFDVDFGMCPEDFLFTQVTGDGSWQECGVKNIKCTVYSSYGSFTIEIESMFVGMPFKDEYGTVKYSHAKAMELADRALSQGQSAMFAQYRENIGLTPGQLSKIWFDKTKELLSLYTNNTARVGTTGSIKAIQPIPVKTYERRFICP</sequence>
<organism evidence="1 2">
    <name type="scientific">Chitinophaga skermanii</name>
    <dbReference type="NCBI Taxonomy" id="331697"/>
    <lineage>
        <taxon>Bacteria</taxon>
        <taxon>Pseudomonadati</taxon>
        <taxon>Bacteroidota</taxon>
        <taxon>Chitinophagia</taxon>
        <taxon>Chitinophagales</taxon>
        <taxon>Chitinophagaceae</taxon>
        <taxon>Chitinophaga</taxon>
    </lineage>
</organism>
<dbReference type="AlphaFoldDB" id="A0A327Q9B7"/>
<dbReference type="PROSITE" id="PS51257">
    <property type="entry name" value="PROKAR_LIPOPROTEIN"/>
    <property type="match status" value="1"/>
</dbReference>
<dbReference type="Proteomes" id="UP000249547">
    <property type="component" value="Unassembled WGS sequence"/>
</dbReference>
<protein>
    <recommendedName>
        <fullName evidence="3">Lipoprotein</fullName>
    </recommendedName>
</protein>
<dbReference type="EMBL" id="QLLL01000008">
    <property type="protein sequence ID" value="RAJ00474.1"/>
    <property type="molecule type" value="Genomic_DNA"/>
</dbReference>
<name>A0A327Q9B7_9BACT</name>
<dbReference type="RefSeq" id="WP_111599588.1">
    <property type="nucleotide sequence ID" value="NZ_QLLL01000008.1"/>
</dbReference>
<evidence type="ECO:0000313" key="1">
    <source>
        <dbReference type="EMBL" id="RAJ00474.1"/>
    </source>
</evidence>
<proteinExistence type="predicted"/>
<comment type="caution">
    <text evidence="1">The sequence shown here is derived from an EMBL/GenBank/DDBJ whole genome shotgun (WGS) entry which is preliminary data.</text>
</comment>
<accession>A0A327Q9B7</accession>
<gene>
    <name evidence="1" type="ORF">LX64_04180</name>
</gene>
<evidence type="ECO:0000313" key="2">
    <source>
        <dbReference type="Proteomes" id="UP000249547"/>
    </source>
</evidence>
<reference evidence="1 2" key="1">
    <citation type="submission" date="2018-06" db="EMBL/GenBank/DDBJ databases">
        <title>Genomic Encyclopedia of Archaeal and Bacterial Type Strains, Phase II (KMG-II): from individual species to whole genera.</title>
        <authorList>
            <person name="Goeker M."/>
        </authorList>
    </citation>
    <scope>NUCLEOTIDE SEQUENCE [LARGE SCALE GENOMIC DNA]</scope>
    <source>
        <strain evidence="1 2">DSM 23857</strain>
    </source>
</reference>
<evidence type="ECO:0008006" key="3">
    <source>
        <dbReference type="Google" id="ProtNLM"/>
    </source>
</evidence>
<keyword evidence="2" id="KW-1185">Reference proteome</keyword>